<dbReference type="Proteomes" id="UP000689967">
    <property type="component" value="Unassembled WGS sequence"/>
</dbReference>
<reference evidence="9 10" key="1">
    <citation type="submission" date="2021-01" db="EMBL/GenBank/DDBJ databases">
        <title>Roseomonas sp. nov, a bacterium isolated from an oil production mixture in Yumen Oilfield.</title>
        <authorList>
            <person name="Wu D."/>
        </authorList>
    </citation>
    <scope>NUCLEOTIDE SEQUENCE [LARGE SCALE GENOMIC DNA]</scope>
    <source>
        <strain evidence="9 10">ROY-5-3</strain>
    </source>
</reference>
<comment type="caution">
    <text evidence="9">The sequence shown here is derived from an EMBL/GenBank/DDBJ whole genome shotgun (WGS) entry which is preliminary data.</text>
</comment>
<evidence type="ECO:0000256" key="3">
    <source>
        <dbReference type="ARBA" id="ARBA00022448"/>
    </source>
</evidence>
<dbReference type="PROSITE" id="PS50893">
    <property type="entry name" value="ABC_TRANSPORTER_2"/>
    <property type="match status" value="1"/>
</dbReference>
<dbReference type="Pfam" id="PF08352">
    <property type="entry name" value="oligo_HPY"/>
    <property type="match status" value="1"/>
</dbReference>
<keyword evidence="6 9" id="KW-0067">ATP-binding</keyword>
<keyword evidence="5" id="KW-0547">Nucleotide-binding</keyword>
<dbReference type="InterPro" id="IPR003439">
    <property type="entry name" value="ABC_transporter-like_ATP-bd"/>
</dbReference>
<dbReference type="EMBL" id="JAERQM010000005">
    <property type="protein sequence ID" value="MBU8545374.1"/>
    <property type="molecule type" value="Genomic_DNA"/>
</dbReference>
<name>A0ABS6H9M0_9PROT</name>
<protein>
    <submittedName>
        <fullName evidence="9">ABC transporter ATP-binding protein</fullName>
    </submittedName>
</protein>
<evidence type="ECO:0000256" key="5">
    <source>
        <dbReference type="ARBA" id="ARBA00022741"/>
    </source>
</evidence>
<dbReference type="InterPro" id="IPR017871">
    <property type="entry name" value="ABC_transporter-like_CS"/>
</dbReference>
<gene>
    <name evidence="9" type="ORF">JJQ90_16750</name>
</gene>
<evidence type="ECO:0000256" key="2">
    <source>
        <dbReference type="ARBA" id="ARBA00005417"/>
    </source>
</evidence>
<dbReference type="GO" id="GO:0005524">
    <property type="term" value="F:ATP binding"/>
    <property type="evidence" value="ECO:0007669"/>
    <property type="project" value="UniProtKB-KW"/>
</dbReference>
<dbReference type="PANTHER" id="PTHR43297">
    <property type="entry name" value="OLIGOPEPTIDE TRANSPORT ATP-BINDING PROTEIN APPD"/>
    <property type="match status" value="1"/>
</dbReference>
<keyword evidence="10" id="KW-1185">Reference proteome</keyword>
<proteinExistence type="inferred from homology"/>
<dbReference type="InterPro" id="IPR050388">
    <property type="entry name" value="ABC_Ni/Peptide_Import"/>
</dbReference>
<evidence type="ECO:0000313" key="10">
    <source>
        <dbReference type="Proteomes" id="UP000689967"/>
    </source>
</evidence>
<comment type="subcellular location">
    <subcellularLocation>
        <location evidence="1">Cell inner membrane</location>
        <topology evidence="1">Peripheral membrane protein</topology>
    </subcellularLocation>
</comment>
<dbReference type="RefSeq" id="WP_216877390.1">
    <property type="nucleotide sequence ID" value="NZ_JAERQM010000005.1"/>
</dbReference>
<evidence type="ECO:0000256" key="6">
    <source>
        <dbReference type="ARBA" id="ARBA00022840"/>
    </source>
</evidence>
<keyword evidence="7" id="KW-0472">Membrane</keyword>
<dbReference type="SMART" id="SM00382">
    <property type="entry name" value="AAA"/>
    <property type="match status" value="1"/>
</dbReference>
<organism evidence="9 10">
    <name type="scientific">Falsiroseomonas oleicola</name>
    <dbReference type="NCBI Taxonomy" id="2801474"/>
    <lineage>
        <taxon>Bacteria</taxon>
        <taxon>Pseudomonadati</taxon>
        <taxon>Pseudomonadota</taxon>
        <taxon>Alphaproteobacteria</taxon>
        <taxon>Acetobacterales</taxon>
        <taxon>Roseomonadaceae</taxon>
        <taxon>Falsiroseomonas</taxon>
    </lineage>
</organism>
<evidence type="ECO:0000259" key="8">
    <source>
        <dbReference type="PROSITE" id="PS50893"/>
    </source>
</evidence>
<dbReference type="InterPro" id="IPR003593">
    <property type="entry name" value="AAA+_ATPase"/>
</dbReference>
<sequence length="327" mass="35056">MTKPALELVGLRTEFRIGGRWHPAVRDLSLTLMRDETLALVGESGCGKSVTALSVMGLVQPPFGRVAAGQILLDGRDLAGLSDQALESVRGDRMAMIFQEPMTSLNPVMTVGDQVAEALRIHRGMDRKAARARALELFEEVKIPSAAQRLDEYPHQFSGGMRQRVMIAIALACEPAVLLADEPTTALDVTIQAQVLGLLADLRSRFGMAVLFITHNLGVVAQIADRVAVMYAGEIVEQGPVEAIFAKPQHPYTRALFSAIPRLDQPGQALSAIPGRVPPLDAMPAGCRFAPRCPMAQAGCEREQVLAEVAPAHAARCHVATGALAYA</sequence>
<comment type="similarity">
    <text evidence="2">Belongs to the ABC transporter superfamily.</text>
</comment>
<evidence type="ECO:0000256" key="1">
    <source>
        <dbReference type="ARBA" id="ARBA00004417"/>
    </source>
</evidence>
<dbReference type="PROSITE" id="PS00211">
    <property type="entry name" value="ABC_TRANSPORTER_1"/>
    <property type="match status" value="1"/>
</dbReference>
<dbReference type="PANTHER" id="PTHR43297:SF2">
    <property type="entry name" value="DIPEPTIDE TRANSPORT ATP-BINDING PROTEIN DPPD"/>
    <property type="match status" value="1"/>
</dbReference>
<accession>A0ABS6H9M0</accession>
<dbReference type="CDD" id="cd03257">
    <property type="entry name" value="ABC_NikE_OppD_transporters"/>
    <property type="match status" value="1"/>
</dbReference>
<feature type="domain" description="ABC transporter" evidence="8">
    <location>
        <begin position="6"/>
        <end position="257"/>
    </location>
</feature>
<dbReference type="Pfam" id="PF00005">
    <property type="entry name" value="ABC_tran"/>
    <property type="match status" value="1"/>
</dbReference>
<evidence type="ECO:0000256" key="7">
    <source>
        <dbReference type="ARBA" id="ARBA00023136"/>
    </source>
</evidence>
<dbReference type="InterPro" id="IPR013563">
    <property type="entry name" value="Oligopep_ABC_C"/>
</dbReference>
<keyword evidence="3" id="KW-0813">Transport</keyword>
<evidence type="ECO:0000256" key="4">
    <source>
        <dbReference type="ARBA" id="ARBA00022475"/>
    </source>
</evidence>
<evidence type="ECO:0000313" key="9">
    <source>
        <dbReference type="EMBL" id="MBU8545374.1"/>
    </source>
</evidence>
<keyword evidence="4" id="KW-1003">Cell membrane</keyword>
<dbReference type="NCBIfam" id="TIGR01727">
    <property type="entry name" value="oligo_HPY"/>
    <property type="match status" value="1"/>
</dbReference>